<proteinExistence type="predicted"/>
<gene>
    <name evidence="1" type="ORF">MANES_06G030800v8</name>
</gene>
<sequence>MSASRKELKMGYNIDQHDYDVRLRAARKFLKDGNKVKVIVNLKGRENDFRNIAIELIRCFQNDIGELATEESKKFRDRNIFITLVPNKVLQKTQEPPRKKDKSAINEVSAGV</sequence>
<protein>
    <submittedName>
        <fullName evidence="1">Uncharacterized protein</fullName>
    </submittedName>
</protein>
<comment type="caution">
    <text evidence="1">The sequence shown here is derived from an EMBL/GenBank/DDBJ whole genome shotgun (WGS) entry which is preliminary data.</text>
</comment>
<accession>A0ACB7HI80</accession>
<organism evidence="1 2">
    <name type="scientific">Manihot esculenta</name>
    <name type="common">Cassava</name>
    <name type="synonym">Jatropha manihot</name>
    <dbReference type="NCBI Taxonomy" id="3983"/>
    <lineage>
        <taxon>Eukaryota</taxon>
        <taxon>Viridiplantae</taxon>
        <taxon>Streptophyta</taxon>
        <taxon>Embryophyta</taxon>
        <taxon>Tracheophyta</taxon>
        <taxon>Spermatophyta</taxon>
        <taxon>Magnoliopsida</taxon>
        <taxon>eudicotyledons</taxon>
        <taxon>Gunneridae</taxon>
        <taxon>Pentapetalae</taxon>
        <taxon>rosids</taxon>
        <taxon>fabids</taxon>
        <taxon>Malpighiales</taxon>
        <taxon>Euphorbiaceae</taxon>
        <taxon>Crotonoideae</taxon>
        <taxon>Manihoteae</taxon>
        <taxon>Manihot</taxon>
    </lineage>
</organism>
<dbReference type="EMBL" id="CM004392">
    <property type="protein sequence ID" value="KAG8651846.1"/>
    <property type="molecule type" value="Genomic_DNA"/>
</dbReference>
<dbReference type="Proteomes" id="UP000091857">
    <property type="component" value="Chromosome 6"/>
</dbReference>
<name>A0ACB7HI80_MANES</name>
<evidence type="ECO:0000313" key="1">
    <source>
        <dbReference type="EMBL" id="KAG8651846.1"/>
    </source>
</evidence>
<reference evidence="2" key="1">
    <citation type="journal article" date="2016" name="Nat. Biotechnol.">
        <title>Sequencing wild and cultivated cassava and related species reveals extensive interspecific hybridization and genetic diversity.</title>
        <authorList>
            <person name="Bredeson J.V."/>
            <person name="Lyons J.B."/>
            <person name="Prochnik S.E."/>
            <person name="Wu G.A."/>
            <person name="Ha C.M."/>
            <person name="Edsinger-Gonzales E."/>
            <person name="Grimwood J."/>
            <person name="Schmutz J."/>
            <person name="Rabbi I.Y."/>
            <person name="Egesi C."/>
            <person name="Nauluvula P."/>
            <person name="Lebot V."/>
            <person name="Ndunguru J."/>
            <person name="Mkamilo G."/>
            <person name="Bart R.S."/>
            <person name="Setter T.L."/>
            <person name="Gleadow R.M."/>
            <person name="Kulakow P."/>
            <person name="Ferguson M.E."/>
            <person name="Rounsley S."/>
            <person name="Rokhsar D.S."/>
        </authorList>
    </citation>
    <scope>NUCLEOTIDE SEQUENCE [LARGE SCALE GENOMIC DNA]</scope>
    <source>
        <strain evidence="2">cv. AM560-2</strain>
    </source>
</reference>
<evidence type="ECO:0000313" key="2">
    <source>
        <dbReference type="Proteomes" id="UP000091857"/>
    </source>
</evidence>
<keyword evidence="2" id="KW-1185">Reference proteome</keyword>